<dbReference type="SUPFAM" id="SSF50956">
    <property type="entry name" value="Thermostable phytase (3-phytase)"/>
    <property type="match status" value="1"/>
</dbReference>
<dbReference type="Pfam" id="PF13449">
    <property type="entry name" value="Phytase-like"/>
    <property type="match status" value="1"/>
</dbReference>
<dbReference type="HOGENOM" id="CLU_067797_0_0_10"/>
<keyword evidence="1" id="KW-0812">Transmembrane</keyword>
<feature type="transmembrane region" description="Helical" evidence="1">
    <location>
        <begin position="29"/>
        <end position="49"/>
    </location>
</feature>
<accession>D1QNR6</accession>
<dbReference type="AlphaFoldDB" id="D1QNR6"/>
<gene>
    <name evidence="3" type="ORF">HMPREF0971_00566</name>
</gene>
<dbReference type="EMBL" id="ACUZ02000005">
    <property type="protein sequence ID" value="EFB33018.1"/>
    <property type="molecule type" value="Genomic_DNA"/>
</dbReference>
<protein>
    <recommendedName>
        <fullName evidence="2">Phytase-like domain-containing protein</fullName>
    </recommendedName>
</protein>
<dbReference type="Proteomes" id="UP000004079">
    <property type="component" value="Unassembled WGS sequence"/>
</dbReference>
<sequence length="351" mass="40153">MFGCFHRETHGITRDASHQNVLLMNFRRVVLFIIILLQITFLTEGYGILGPVDTTEFNDSLHATLLPQHAIKTIPPGNYSGITYLGNDDYAVVTDKGQHAGFYTFHITLTANGDIQQVENKGFTMLAGANNDEEAIAYNPLTKHLYIGNEASSEIIDYDMKSQKTVNRAVISDYQRRCHVNRSIESLTFDRRRNRLFTMNESPLIGDNGLLVRLKQLTTDLKEEKEYSYLIDEPLESPNKADNRHAYGVADLLALDDGTILVLERELYIRALKLNSWVMNKMFRIKPGNPRKQFIAGWRTWLRLVDSDFANYEGMCEGPRLSDGRHVIVLCADSQDRYKGVLKDYFRTIVF</sequence>
<proteinExistence type="predicted"/>
<evidence type="ECO:0000313" key="3">
    <source>
        <dbReference type="EMBL" id="EFB33018.1"/>
    </source>
</evidence>
<evidence type="ECO:0000256" key="1">
    <source>
        <dbReference type="SAM" id="Phobius"/>
    </source>
</evidence>
<name>D1QNR6_9BACT</name>
<evidence type="ECO:0000313" key="4">
    <source>
        <dbReference type="Proteomes" id="UP000004079"/>
    </source>
</evidence>
<feature type="domain" description="Phytase-like" evidence="2">
    <location>
        <begin position="77"/>
        <end position="333"/>
    </location>
</feature>
<evidence type="ECO:0000259" key="2">
    <source>
        <dbReference type="Pfam" id="PF13449"/>
    </source>
</evidence>
<dbReference type="InterPro" id="IPR027372">
    <property type="entry name" value="Phytase-like_dom"/>
</dbReference>
<comment type="caution">
    <text evidence="3">The sequence shown here is derived from an EMBL/GenBank/DDBJ whole genome shotgun (WGS) entry which is preliminary data.</text>
</comment>
<keyword evidence="1" id="KW-0472">Membrane</keyword>
<keyword evidence="1" id="KW-1133">Transmembrane helix</keyword>
<reference evidence="3 4" key="1">
    <citation type="submission" date="2009-11" db="EMBL/GenBank/DDBJ databases">
        <authorList>
            <person name="Weinstock G."/>
            <person name="Sodergren E."/>
            <person name="Clifton S."/>
            <person name="Fulton L."/>
            <person name="Fulton B."/>
            <person name="Courtney L."/>
            <person name="Fronick C."/>
            <person name="Harrison M."/>
            <person name="Strong C."/>
            <person name="Farmer C."/>
            <person name="Delahaunty K."/>
            <person name="Markovic C."/>
            <person name="Hall O."/>
            <person name="Minx P."/>
            <person name="Tomlinson C."/>
            <person name="Mitreva M."/>
            <person name="Nelson J."/>
            <person name="Hou S."/>
            <person name="Wollam A."/>
            <person name="Pepin K.H."/>
            <person name="Johnson M."/>
            <person name="Bhonagiri V."/>
            <person name="Nash W.E."/>
            <person name="Warren W."/>
            <person name="Chinwalla A."/>
            <person name="Mardis E.R."/>
            <person name="Wilson R.K."/>
        </authorList>
    </citation>
    <scope>NUCLEOTIDE SEQUENCE [LARGE SCALE GENOMIC DNA]</scope>
    <source>
        <strain evidence="3 4">F0302</strain>
    </source>
</reference>
<dbReference type="STRING" id="649760.HMPREF0971_00566"/>
<organism evidence="3 4">
    <name type="scientific">Segatella oris F0302</name>
    <dbReference type="NCBI Taxonomy" id="649760"/>
    <lineage>
        <taxon>Bacteria</taxon>
        <taxon>Pseudomonadati</taxon>
        <taxon>Bacteroidota</taxon>
        <taxon>Bacteroidia</taxon>
        <taxon>Bacteroidales</taxon>
        <taxon>Prevotellaceae</taxon>
        <taxon>Segatella</taxon>
    </lineage>
</organism>